<keyword evidence="1" id="KW-1133">Transmembrane helix</keyword>
<reference evidence="2 3" key="1">
    <citation type="submission" date="2019-01" db="EMBL/GenBank/DDBJ databases">
        <authorList>
            <person name="Chen W.-M."/>
        </authorList>
    </citation>
    <scope>NUCLEOTIDE SEQUENCE [LARGE SCALE GENOMIC DNA]</scope>
    <source>
        <strain evidence="2 3">KYPC3</strain>
    </source>
</reference>
<keyword evidence="3" id="KW-1185">Reference proteome</keyword>
<dbReference type="Proteomes" id="UP000283077">
    <property type="component" value="Unassembled WGS sequence"/>
</dbReference>
<dbReference type="AlphaFoldDB" id="A0A437R0D9"/>
<protein>
    <submittedName>
        <fullName evidence="2">Uncharacterized protein</fullName>
    </submittedName>
</protein>
<comment type="caution">
    <text evidence="2">The sequence shown here is derived from an EMBL/GenBank/DDBJ whole genome shotgun (WGS) entry which is preliminary data.</text>
</comment>
<dbReference type="RefSeq" id="WP_127698224.1">
    <property type="nucleotide sequence ID" value="NZ_SACS01000005.1"/>
</dbReference>
<keyword evidence="1" id="KW-0812">Transmembrane</keyword>
<dbReference type="EMBL" id="SACS01000005">
    <property type="protein sequence ID" value="RVU40236.1"/>
    <property type="molecule type" value="Genomic_DNA"/>
</dbReference>
<gene>
    <name evidence="2" type="ORF">EOE67_06470</name>
</gene>
<feature type="transmembrane region" description="Helical" evidence="1">
    <location>
        <begin position="293"/>
        <end position="311"/>
    </location>
</feature>
<feature type="transmembrane region" description="Helical" evidence="1">
    <location>
        <begin position="167"/>
        <end position="185"/>
    </location>
</feature>
<name>A0A437R0D9_9GAMM</name>
<proteinExistence type="predicted"/>
<sequence>MIWLEAAMAFCVVMMVLSTMVTVLVESFYHRLFKLRQRGMRQLVAALYTDIIAPRLQLETRAATGFSKKITTLRYMPFDKQLTGFSGWFRKHWHRVIVGREVQSLTALEFIARFADTEAGRELAAKAQQLGATIAPQYLSDFLDDVSEKFADYGNSTREYFAKRAQMVSVLLSIVLVLVLNLNVVDVFNTVLRDDKVRQQLLTQSELVSLTMQQQQQAADAAVQQLVSASRGTTDVDADATSDPIAAPPHLSPEKSVAELQASMQQSLKLLQDASIPMGAPWPQQFPELLERMALVIFSGLLVGLGGPFWFDTFRKLSSIAGVIRALPQVAAEDQAPDAVSTLTPLQVFQKALKMQQLADPQRYLAAQQKPAD</sequence>
<feature type="transmembrane region" description="Helical" evidence="1">
    <location>
        <begin position="6"/>
        <end position="29"/>
    </location>
</feature>
<evidence type="ECO:0000313" key="3">
    <source>
        <dbReference type="Proteomes" id="UP000283077"/>
    </source>
</evidence>
<keyword evidence="1" id="KW-0472">Membrane</keyword>
<organism evidence="2 3">
    <name type="scientific">Rheinheimera riviphila</name>
    <dbReference type="NCBI Taxonomy" id="1834037"/>
    <lineage>
        <taxon>Bacteria</taxon>
        <taxon>Pseudomonadati</taxon>
        <taxon>Pseudomonadota</taxon>
        <taxon>Gammaproteobacteria</taxon>
        <taxon>Chromatiales</taxon>
        <taxon>Chromatiaceae</taxon>
        <taxon>Rheinheimera</taxon>
    </lineage>
</organism>
<dbReference type="OrthoDB" id="6286374at2"/>
<evidence type="ECO:0000313" key="2">
    <source>
        <dbReference type="EMBL" id="RVU40236.1"/>
    </source>
</evidence>
<accession>A0A437R0D9</accession>
<evidence type="ECO:0000256" key="1">
    <source>
        <dbReference type="SAM" id="Phobius"/>
    </source>
</evidence>